<name>A0A6L6XR97_9ACTN</name>
<feature type="compositionally biased region" description="Gly residues" evidence="1">
    <location>
        <begin position="222"/>
        <end position="243"/>
    </location>
</feature>
<proteinExistence type="predicted"/>
<dbReference type="EMBL" id="WSEK01000004">
    <property type="protein sequence ID" value="MVQ49167.1"/>
    <property type="molecule type" value="Genomic_DNA"/>
</dbReference>
<feature type="region of interest" description="Disordered" evidence="1">
    <location>
        <begin position="220"/>
        <end position="243"/>
    </location>
</feature>
<gene>
    <name evidence="2" type="ORF">GON03_08235</name>
</gene>
<organism evidence="2 3">
    <name type="scientific">Nocardioides agri</name>
    <dbReference type="NCBI Taxonomy" id="2682843"/>
    <lineage>
        <taxon>Bacteria</taxon>
        <taxon>Bacillati</taxon>
        <taxon>Actinomycetota</taxon>
        <taxon>Actinomycetes</taxon>
        <taxon>Propionibacteriales</taxon>
        <taxon>Nocardioidaceae</taxon>
        <taxon>Nocardioides</taxon>
    </lineage>
</organism>
<accession>A0A6L6XR97</accession>
<protein>
    <submittedName>
        <fullName evidence="2">Uncharacterized protein</fullName>
    </submittedName>
</protein>
<dbReference type="AlphaFoldDB" id="A0A6L6XR97"/>
<dbReference type="RefSeq" id="WP_157341701.1">
    <property type="nucleotide sequence ID" value="NZ_WSEK01000004.1"/>
</dbReference>
<reference evidence="2 3" key="1">
    <citation type="submission" date="2019-12" db="EMBL/GenBank/DDBJ databases">
        <authorList>
            <person name="Huq M.A."/>
        </authorList>
    </citation>
    <scope>NUCLEOTIDE SEQUENCE [LARGE SCALE GENOMIC DNA]</scope>
    <source>
        <strain evidence="2 3">MAH-18</strain>
    </source>
</reference>
<comment type="caution">
    <text evidence="2">The sequence shown here is derived from an EMBL/GenBank/DDBJ whole genome shotgun (WGS) entry which is preliminary data.</text>
</comment>
<evidence type="ECO:0000313" key="3">
    <source>
        <dbReference type="Proteomes" id="UP000473525"/>
    </source>
</evidence>
<evidence type="ECO:0000313" key="2">
    <source>
        <dbReference type="EMBL" id="MVQ49167.1"/>
    </source>
</evidence>
<sequence length="243" mass="25959">MEWVLVALAVGGSGLFGRHWQRRRALAAESRAELEGVRRLAEEDVTVLGEQLRRLDAEVAGRQLDDAARLDYQTALDAYESAGRAAPRISGPDEISKVVDTLSAGRYALACVQARVDGRPVPERRVACFFNPQHGPSTGDVMWTPRRGGGTRRVPACAQDAARVAAHEDPEVRTVTVRSRQVPYWEAGAAYQPYGEGYFATAAVMTWAFQAPKITASWSDPGGSGHGGGFDGVGFDGGGGDGS</sequence>
<dbReference type="Proteomes" id="UP000473525">
    <property type="component" value="Unassembled WGS sequence"/>
</dbReference>
<evidence type="ECO:0000256" key="1">
    <source>
        <dbReference type="SAM" id="MobiDB-lite"/>
    </source>
</evidence>
<keyword evidence="3" id="KW-1185">Reference proteome</keyword>